<keyword evidence="3" id="KW-1185">Reference proteome</keyword>
<dbReference type="Proteomes" id="UP001302745">
    <property type="component" value="Unassembled WGS sequence"/>
</dbReference>
<evidence type="ECO:0000313" key="2">
    <source>
        <dbReference type="EMBL" id="KAK4154546.1"/>
    </source>
</evidence>
<protein>
    <recommendedName>
        <fullName evidence="1">C2H2-type domain-containing protein</fullName>
    </recommendedName>
</protein>
<dbReference type="InterPro" id="IPR013087">
    <property type="entry name" value="Znf_C2H2_type"/>
</dbReference>
<dbReference type="PROSITE" id="PS00028">
    <property type="entry name" value="ZINC_FINGER_C2H2_1"/>
    <property type="match status" value="1"/>
</dbReference>
<comment type="caution">
    <text evidence="2">The sequence shown here is derived from an EMBL/GenBank/DDBJ whole genome shotgun (WGS) entry which is preliminary data.</text>
</comment>
<reference evidence="2" key="2">
    <citation type="submission" date="2023-05" db="EMBL/GenBank/DDBJ databases">
        <authorList>
            <consortium name="Lawrence Berkeley National Laboratory"/>
            <person name="Steindorff A."/>
            <person name="Hensen N."/>
            <person name="Bonometti L."/>
            <person name="Westerberg I."/>
            <person name="Brannstrom I.O."/>
            <person name="Guillou S."/>
            <person name="Cros-Aarteil S."/>
            <person name="Calhoun S."/>
            <person name="Haridas S."/>
            <person name="Kuo A."/>
            <person name="Mondo S."/>
            <person name="Pangilinan J."/>
            <person name="Riley R."/>
            <person name="Labutti K."/>
            <person name="Andreopoulos B."/>
            <person name="Lipzen A."/>
            <person name="Chen C."/>
            <person name="Yanf M."/>
            <person name="Daum C."/>
            <person name="Ng V."/>
            <person name="Clum A."/>
            <person name="Ohm R."/>
            <person name="Martin F."/>
            <person name="Silar P."/>
            <person name="Natvig D."/>
            <person name="Lalanne C."/>
            <person name="Gautier V."/>
            <person name="Ament-Velasquez S.L."/>
            <person name="Kruys A."/>
            <person name="Hutchinson M.I."/>
            <person name="Powell A.J."/>
            <person name="Barry K."/>
            <person name="Miller A.N."/>
            <person name="Grigoriev I.V."/>
            <person name="Debuchy R."/>
            <person name="Gladieux P."/>
            <person name="Thoren M.H."/>
            <person name="Johannesson H."/>
        </authorList>
    </citation>
    <scope>NUCLEOTIDE SEQUENCE</scope>
    <source>
        <strain evidence="2">CBS 538.74</strain>
    </source>
</reference>
<dbReference type="EMBL" id="MU856909">
    <property type="protein sequence ID" value="KAK4154546.1"/>
    <property type="molecule type" value="Genomic_DNA"/>
</dbReference>
<reference evidence="2" key="1">
    <citation type="journal article" date="2023" name="Mol. Phylogenet. Evol.">
        <title>Genome-scale phylogeny and comparative genomics of the fungal order Sordariales.</title>
        <authorList>
            <person name="Hensen N."/>
            <person name="Bonometti L."/>
            <person name="Westerberg I."/>
            <person name="Brannstrom I.O."/>
            <person name="Guillou S."/>
            <person name="Cros-Aarteil S."/>
            <person name="Calhoun S."/>
            <person name="Haridas S."/>
            <person name="Kuo A."/>
            <person name="Mondo S."/>
            <person name="Pangilinan J."/>
            <person name="Riley R."/>
            <person name="LaButti K."/>
            <person name="Andreopoulos B."/>
            <person name="Lipzen A."/>
            <person name="Chen C."/>
            <person name="Yan M."/>
            <person name="Daum C."/>
            <person name="Ng V."/>
            <person name="Clum A."/>
            <person name="Steindorff A."/>
            <person name="Ohm R.A."/>
            <person name="Martin F."/>
            <person name="Silar P."/>
            <person name="Natvig D.O."/>
            <person name="Lalanne C."/>
            <person name="Gautier V."/>
            <person name="Ament-Velasquez S.L."/>
            <person name="Kruys A."/>
            <person name="Hutchinson M.I."/>
            <person name="Powell A.J."/>
            <person name="Barry K."/>
            <person name="Miller A.N."/>
            <person name="Grigoriev I.V."/>
            <person name="Debuchy R."/>
            <person name="Gladieux P."/>
            <person name="Hiltunen Thoren M."/>
            <person name="Johannesson H."/>
        </authorList>
    </citation>
    <scope>NUCLEOTIDE SEQUENCE</scope>
    <source>
        <strain evidence="2">CBS 538.74</strain>
    </source>
</reference>
<gene>
    <name evidence="2" type="ORF">C8A00DRAFT_32670</name>
</gene>
<sequence>MGLTTVLRGFKVPITILDRFLESNGSDLRCDHCLTVFENWVDCRLHQRDTHGVELTNDLPDDF</sequence>
<proteinExistence type="predicted"/>
<evidence type="ECO:0000313" key="3">
    <source>
        <dbReference type="Proteomes" id="UP001302745"/>
    </source>
</evidence>
<feature type="domain" description="C2H2-type" evidence="1">
    <location>
        <begin position="30"/>
        <end position="51"/>
    </location>
</feature>
<accession>A0AAN6VQJ1</accession>
<evidence type="ECO:0000259" key="1">
    <source>
        <dbReference type="PROSITE" id="PS00028"/>
    </source>
</evidence>
<dbReference type="AlphaFoldDB" id="A0AAN6VQJ1"/>
<organism evidence="2 3">
    <name type="scientific">Chaetomidium leptoderma</name>
    <dbReference type="NCBI Taxonomy" id="669021"/>
    <lineage>
        <taxon>Eukaryota</taxon>
        <taxon>Fungi</taxon>
        <taxon>Dikarya</taxon>
        <taxon>Ascomycota</taxon>
        <taxon>Pezizomycotina</taxon>
        <taxon>Sordariomycetes</taxon>
        <taxon>Sordariomycetidae</taxon>
        <taxon>Sordariales</taxon>
        <taxon>Chaetomiaceae</taxon>
        <taxon>Chaetomidium</taxon>
    </lineage>
</organism>
<name>A0AAN6VQJ1_9PEZI</name>